<dbReference type="Proteomes" id="UP000606991">
    <property type="component" value="Unassembled WGS sequence"/>
</dbReference>
<dbReference type="InterPro" id="IPR027056">
    <property type="entry name" value="Gluconate_2DH_su3"/>
</dbReference>
<dbReference type="AlphaFoldDB" id="A0A2W5ZDR0"/>
<protein>
    <submittedName>
        <fullName evidence="2">Gluconate 2-dehydrogenase subunit 3 family protein</fullName>
    </submittedName>
</protein>
<feature type="compositionally biased region" description="Basic and acidic residues" evidence="1">
    <location>
        <begin position="11"/>
        <end position="23"/>
    </location>
</feature>
<sequence length="284" mass="31717">MATRLLQRPHGSADRSSRTDEHRGRHGTPRRAAAPGALEVPDLSSAGHLPNLREGGLPPDKSWLPRQRRGTTPQMIGRYPDYDVFDAADTWDAATRAVVDKRMRVGGREYTYFAPAEQPTLRAFCDICLAQDAEPRVPVAQMVDQKLAEGRLDGYQYADMPDDRETWHLVLRGLDEIAMSRYGKRDFADCETSAQKAIVGFLSEGELGGGTWDSLNVKRAWSVCMRIILAEFYSHPWAWNEIGFGGPAYPRGFMRLGPTSVREPFEKPGATDEDPVRVDVPGQE</sequence>
<dbReference type="Pfam" id="PF13618">
    <property type="entry name" value="Gluconate_2-dh3"/>
    <property type="match status" value="1"/>
</dbReference>
<dbReference type="EMBL" id="JAEKNS010000043">
    <property type="protein sequence ID" value="MBJ7593964.1"/>
    <property type="molecule type" value="Genomic_DNA"/>
</dbReference>
<accession>A0A2W5ZDR0</accession>
<accession>A0A934JU41</accession>
<reference evidence="3" key="2">
    <citation type="submission" date="2018-05" db="EMBL/GenBank/DDBJ databases">
        <authorList>
            <person name="Ferrari B."/>
        </authorList>
    </citation>
    <scope>NUCLEOTIDE SEQUENCE</scope>
    <source>
        <strain evidence="3">RRmetagenome_bin12</strain>
    </source>
</reference>
<feature type="region of interest" description="Disordered" evidence="1">
    <location>
        <begin position="1"/>
        <end position="77"/>
    </location>
</feature>
<gene>
    <name evidence="3" type="ORF">DLM65_01610</name>
    <name evidence="2" type="ORF">JF886_03740</name>
</gene>
<dbReference type="Proteomes" id="UP000248724">
    <property type="component" value="Unassembled WGS sequence"/>
</dbReference>
<feature type="compositionally biased region" description="Basic and acidic residues" evidence="1">
    <location>
        <begin position="263"/>
        <end position="277"/>
    </location>
</feature>
<proteinExistence type="predicted"/>
<evidence type="ECO:0000256" key="1">
    <source>
        <dbReference type="SAM" id="MobiDB-lite"/>
    </source>
</evidence>
<organism evidence="3 4">
    <name type="scientific">Candidatus Aeolococcus gillhamiae</name>
    <dbReference type="NCBI Taxonomy" id="3127015"/>
    <lineage>
        <taxon>Bacteria</taxon>
        <taxon>Bacillati</taxon>
        <taxon>Candidatus Dormiibacterota</taxon>
        <taxon>Candidatus Dormibacteria</taxon>
        <taxon>Candidatus Aeolococcales</taxon>
        <taxon>Candidatus Aeolococcaceae</taxon>
        <taxon>Candidatus Aeolococcus</taxon>
    </lineage>
</organism>
<evidence type="ECO:0000313" key="2">
    <source>
        <dbReference type="EMBL" id="MBJ7593964.1"/>
    </source>
</evidence>
<name>A0A2W5ZDR0_9BACT</name>
<comment type="caution">
    <text evidence="3">The sequence shown here is derived from an EMBL/GenBank/DDBJ whole genome shotgun (WGS) entry which is preliminary data.</text>
</comment>
<feature type="region of interest" description="Disordered" evidence="1">
    <location>
        <begin position="260"/>
        <end position="284"/>
    </location>
</feature>
<evidence type="ECO:0000313" key="3">
    <source>
        <dbReference type="EMBL" id="PZR83572.1"/>
    </source>
</evidence>
<reference evidence="3 4" key="1">
    <citation type="journal article" date="2017" name="Nature">
        <title>Atmospheric trace gases support primary production in Antarctic desert surface soil.</title>
        <authorList>
            <person name="Ji M."/>
            <person name="Greening C."/>
            <person name="Vanwonterghem I."/>
            <person name="Carere C.R."/>
            <person name="Bay S.K."/>
            <person name="Steen J.A."/>
            <person name="Montgomery K."/>
            <person name="Lines T."/>
            <person name="Beardall J."/>
            <person name="van Dorst J."/>
            <person name="Snape I."/>
            <person name="Stott M.B."/>
            <person name="Hugenholtz P."/>
            <person name="Ferrari B.C."/>
        </authorList>
    </citation>
    <scope>NUCLEOTIDE SEQUENCE [LARGE SCALE GENOMIC DNA]</scope>
    <source>
        <strain evidence="3">RRmetagenome_bin12</strain>
    </source>
</reference>
<dbReference type="EMBL" id="QHBU01000032">
    <property type="protein sequence ID" value="PZR83572.1"/>
    <property type="molecule type" value="Genomic_DNA"/>
</dbReference>
<evidence type="ECO:0000313" key="4">
    <source>
        <dbReference type="Proteomes" id="UP000248724"/>
    </source>
</evidence>
<reference evidence="2 5" key="3">
    <citation type="submission" date="2020-10" db="EMBL/GenBank/DDBJ databases">
        <title>Ca. Dormibacterota MAGs.</title>
        <authorList>
            <person name="Montgomery K."/>
        </authorList>
    </citation>
    <scope>NUCLEOTIDE SEQUENCE [LARGE SCALE GENOMIC DNA]</scope>
    <source>
        <strain evidence="2">SC8812_S17_18</strain>
    </source>
</reference>
<evidence type="ECO:0000313" key="5">
    <source>
        <dbReference type="Proteomes" id="UP000606991"/>
    </source>
</evidence>